<protein>
    <recommendedName>
        <fullName evidence="2">ClpX-type ZB domain-containing protein</fullName>
    </recommendedName>
</protein>
<dbReference type="AlphaFoldDB" id="A0A0F9RV16"/>
<gene>
    <name evidence="1" type="ORF">LCGC14_0533450</name>
</gene>
<accession>A0A0F9RV16</accession>
<name>A0A0F9RV16_9ZZZZ</name>
<sequence>MTSDWTSDEYRYYCSLCRGQETDEDEFLYVSCGTRICQECILKEADKIRKEKN</sequence>
<reference evidence="1" key="1">
    <citation type="journal article" date="2015" name="Nature">
        <title>Complex archaea that bridge the gap between prokaryotes and eukaryotes.</title>
        <authorList>
            <person name="Spang A."/>
            <person name="Saw J.H."/>
            <person name="Jorgensen S.L."/>
            <person name="Zaremba-Niedzwiedzka K."/>
            <person name="Martijn J."/>
            <person name="Lind A.E."/>
            <person name="van Eijk R."/>
            <person name="Schleper C."/>
            <person name="Guy L."/>
            <person name="Ettema T.J."/>
        </authorList>
    </citation>
    <scope>NUCLEOTIDE SEQUENCE</scope>
</reference>
<proteinExistence type="predicted"/>
<evidence type="ECO:0008006" key="2">
    <source>
        <dbReference type="Google" id="ProtNLM"/>
    </source>
</evidence>
<dbReference type="EMBL" id="LAZR01000700">
    <property type="protein sequence ID" value="KKN60295.1"/>
    <property type="molecule type" value="Genomic_DNA"/>
</dbReference>
<evidence type="ECO:0000313" key="1">
    <source>
        <dbReference type="EMBL" id="KKN60295.1"/>
    </source>
</evidence>
<organism evidence="1">
    <name type="scientific">marine sediment metagenome</name>
    <dbReference type="NCBI Taxonomy" id="412755"/>
    <lineage>
        <taxon>unclassified sequences</taxon>
        <taxon>metagenomes</taxon>
        <taxon>ecological metagenomes</taxon>
    </lineage>
</organism>
<comment type="caution">
    <text evidence="1">The sequence shown here is derived from an EMBL/GenBank/DDBJ whole genome shotgun (WGS) entry which is preliminary data.</text>
</comment>
<dbReference type="SUPFAM" id="SSF57850">
    <property type="entry name" value="RING/U-box"/>
    <property type="match status" value="1"/>
</dbReference>